<feature type="domain" description="YdbS-like PH" evidence="2">
    <location>
        <begin position="66"/>
        <end position="138"/>
    </location>
</feature>
<dbReference type="PANTHER" id="PTHR34473:SF2">
    <property type="entry name" value="UPF0699 TRANSMEMBRANE PROTEIN YDBT"/>
    <property type="match status" value="1"/>
</dbReference>
<feature type="transmembrane region" description="Helical" evidence="1">
    <location>
        <begin position="45"/>
        <end position="68"/>
    </location>
</feature>
<proteinExistence type="predicted"/>
<keyword evidence="1" id="KW-0472">Membrane</keyword>
<dbReference type="InterPro" id="IPR005182">
    <property type="entry name" value="YdbS-like_PH"/>
</dbReference>
<reference evidence="3 4" key="1">
    <citation type="submission" date="2019-07" db="EMBL/GenBank/DDBJ databases">
        <title>Whole genome shotgun sequence of Lactobacillus diolivorans NBRC 107869.</title>
        <authorList>
            <person name="Hosoyama A."/>
            <person name="Uohara A."/>
            <person name="Ohji S."/>
            <person name="Ichikawa N."/>
        </authorList>
    </citation>
    <scope>NUCLEOTIDE SEQUENCE [LARGE SCALE GENOMIC DNA]</scope>
    <source>
        <strain evidence="3 4">NBRC 107869</strain>
    </source>
</reference>
<dbReference type="PANTHER" id="PTHR34473">
    <property type="entry name" value="UPF0699 TRANSMEMBRANE PROTEIN YDBS"/>
    <property type="match status" value="1"/>
</dbReference>
<dbReference type="PIRSF" id="PIRSF026631">
    <property type="entry name" value="UCP026631"/>
    <property type="match status" value="1"/>
</dbReference>
<dbReference type="EMBL" id="BKAB01000046">
    <property type="protein sequence ID" value="GEP24694.1"/>
    <property type="molecule type" value="Genomic_DNA"/>
</dbReference>
<comment type="caution">
    <text evidence="3">The sequence shown here is derived from an EMBL/GenBank/DDBJ whole genome shotgun (WGS) entry which is preliminary data.</text>
</comment>
<protein>
    <submittedName>
        <fullName evidence="3">Membrane protein</fullName>
    </submittedName>
</protein>
<feature type="domain" description="YdbS-like PH" evidence="2">
    <location>
        <begin position="254"/>
        <end position="323"/>
    </location>
</feature>
<evidence type="ECO:0000313" key="3">
    <source>
        <dbReference type="EMBL" id="GEP24694.1"/>
    </source>
</evidence>
<evidence type="ECO:0000256" key="1">
    <source>
        <dbReference type="SAM" id="Phobius"/>
    </source>
</evidence>
<dbReference type="InterPro" id="IPR014529">
    <property type="entry name" value="UCP026631"/>
</dbReference>
<dbReference type="RefSeq" id="WP_057864100.1">
    <property type="nucleotide sequence ID" value="NZ_BKAB01000046.1"/>
</dbReference>
<evidence type="ECO:0000313" key="4">
    <source>
        <dbReference type="Proteomes" id="UP000321409"/>
    </source>
</evidence>
<keyword evidence="1" id="KW-1133">Transmembrane helix</keyword>
<gene>
    <name evidence="3" type="ORF">LDI01_22870</name>
</gene>
<sequence>MTSNPKQHLNPLSMIYFLFRHLLDWVILIALVFGPAMRFLVRHHISPLLGFGGIILLIIAIVFVRYLCFTFEIADDMLTINSGIFIKKHTHIPYGRIQTIQRSQWFFLKPFHLEKLQIETAGHDDHSPEAVLPIVPERVREAIEQRRVSHHANSDSDLESTIKSTQANSKPIPTYLINPHDLNVFALTSLGIFPLMGVLLAIYGKIQDVIPQRIINSITSEIVQQSILMIAIIALLIIIISIIGTFLTIVQRYYKFTLTNESGQLKTYQGLFQRNSVTIPVNRIQAIRIKQNIIRQWCKLSTIQALSASSAGDKEKSNDLMIIPVIKTAKAFSSLAPFISWAPADFSQLTTLPKRDFWYFIRNALLFGLVPVAICLYFFKAWGLLSLPIFIIAFFQGWYSASNTGWKISGDQLIMQNGHWFTRSQFVIPRKNVQSFGIHQSIWMTRTNLAHVRVNVRHGNSNEEVELRYLPLSAAQEIFNWLKIRK</sequence>
<keyword evidence="4" id="KW-1185">Reference proteome</keyword>
<feature type="domain" description="YdbS-like PH" evidence="2">
    <location>
        <begin position="403"/>
        <end position="482"/>
    </location>
</feature>
<organism evidence="3 4">
    <name type="scientific">Lentilactobacillus diolivorans</name>
    <dbReference type="NCBI Taxonomy" id="179838"/>
    <lineage>
        <taxon>Bacteria</taxon>
        <taxon>Bacillati</taxon>
        <taxon>Bacillota</taxon>
        <taxon>Bacilli</taxon>
        <taxon>Lactobacillales</taxon>
        <taxon>Lactobacillaceae</taxon>
        <taxon>Lentilactobacillus</taxon>
    </lineage>
</organism>
<accession>A0ABQ0XJP9</accession>
<dbReference type="Proteomes" id="UP000321409">
    <property type="component" value="Unassembled WGS sequence"/>
</dbReference>
<name>A0ABQ0XJP9_9LACO</name>
<feature type="transmembrane region" description="Helical" evidence="1">
    <location>
        <begin position="226"/>
        <end position="250"/>
    </location>
</feature>
<evidence type="ECO:0000259" key="2">
    <source>
        <dbReference type="Pfam" id="PF03703"/>
    </source>
</evidence>
<feature type="transmembrane region" description="Helical" evidence="1">
    <location>
        <begin position="184"/>
        <end position="206"/>
    </location>
</feature>
<dbReference type="Pfam" id="PF03703">
    <property type="entry name" value="bPH_2"/>
    <property type="match status" value="3"/>
</dbReference>
<feature type="transmembrane region" description="Helical" evidence="1">
    <location>
        <begin position="12"/>
        <end position="33"/>
    </location>
</feature>
<keyword evidence="1" id="KW-0812">Transmembrane</keyword>
<feature type="transmembrane region" description="Helical" evidence="1">
    <location>
        <begin position="357"/>
        <end position="379"/>
    </location>
</feature>